<accession>A0A1V3G5T3</accession>
<dbReference type="Proteomes" id="UP000188597">
    <property type="component" value="Unassembled WGS sequence"/>
</dbReference>
<gene>
    <name evidence="1" type="ORF">UN64_15870</name>
</gene>
<name>A0A1V3G5T3_9BACL</name>
<dbReference type="RefSeq" id="WP_077364515.1">
    <property type="nucleotide sequence ID" value="NZ_MQMF01000003.1"/>
</dbReference>
<protein>
    <submittedName>
        <fullName evidence="1">Uncharacterized protein</fullName>
    </submittedName>
</protein>
<dbReference type="EMBL" id="MQMF01000003">
    <property type="protein sequence ID" value="OOE10821.1"/>
    <property type="molecule type" value="Genomic_DNA"/>
</dbReference>
<comment type="caution">
    <text evidence="1">The sequence shown here is derived from an EMBL/GenBank/DDBJ whole genome shotgun (WGS) entry which is preliminary data.</text>
</comment>
<proteinExistence type="predicted"/>
<reference evidence="1 2" key="1">
    <citation type="submission" date="2016-11" db="EMBL/GenBank/DDBJ databases">
        <authorList>
            <person name="Jaros S."/>
            <person name="Januszkiewicz K."/>
            <person name="Wedrychowicz H."/>
        </authorList>
    </citation>
    <scope>NUCLEOTIDE SEQUENCE [LARGE SCALE GENOMIC DNA]</scope>
    <source>
        <strain evidence="1 2">Con a/3</strain>
    </source>
</reference>
<organism evidence="1 2">
    <name type="scientific">Fictibacillus arsenicus</name>
    <dbReference type="NCBI Taxonomy" id="255247"/>
    <lineage>
        <taxon>Bacteria</taxon>
        <taxon>Bacillati</taxon>
        <taxon>Bacillota</taxon>
        <taxon>Bacilli</taxon>
        <taxon>Bacillales</taxon>
        <taxon>Fictibacillaceae</taxon>
        <taxon>Fictibacillus</taxon>
    </lineage>
</organism>
<dbReference type="AlphaFoldDB" id="A0A1V3G5T3"/>
<evidence type="ECO:0000313" key="2">
    <source>
        <dbReference type="Proteomes" id="UP000188597"/>
    </source>
</evidence>
<sequence>MGYTMKTCREMSCKAEICGDTDCQNFRFNKERLRITTGEKTLSYNWLESPENNHCWVSPSDVICDPPVKKITDLIKVYK</sequence>
<evidence type="ECO:0000313" key="1">
    <source>
        <dbReference type="EMBL" id="OOE10821.1"/>
    </source>
</evidence>